<keyword evidence="6" id="KW-0325">Glycoprotein</keyword>
<sequence length="311" mass="33953">MGLSGVWQCLAGAAVFVSLGNAAGSHSLSYNIKVLSQDGFVQSGCFAEGYLDHQTFLHYDHNKGRAEPWGRWAEQLEAETWKTESKDLNETWKELGKLLAEILSLQKEKGGFHSLQETVGCKIHEDSHPRGFRLLHFNGELLLSCSPEAHGCALPQSSAQTLAMEVVNKHYQAHVQGELCGRLRGYLESWTGFMERTVPPAVNVTCSQDSEGMVHLTGKALASFPGIFQWSGSGRGEQTLVYQISLWITSVLVVFIIGFCVCCCIKKRKTASATGRPGEKSGQGRSMEPTDPNGLTHPRCQSSGQIPAPSV</sequence>
<dbReference type="PANTHER" id="PTHR16675:SF154">
    <property type="entry name" value="MHC CLASS I POLYPEPTIDE-RELATED SEQUENCE A-RELATED"/>
    <property type="match status" value="1"/>
</dbReference>
<dbReference type="STRING" id="9925.ENSCHIP00000028028"/>
<keyword evidence="2" id="KW-1003">Cell membrane</keyword>
<evidence type="ECO:0000256" key="6">
    <source>
        <dbReference type="ARBA" id="ARBA00023180"/>
    </source>
</evidence>
<evidence type="ECO:0000313" key="11">
    <source>
        <dbReference type="Ensembl" id="ENSCHIP00000028028.1"/>
    </source>
</evidence>
<organism evidence="11 12">
    <name type="scientific">Capra hircus</name>
    <name type="common">Goat</name>
    <dbReference type="NCBI Taxonomy" id="9925"/>
    <lineage>
        <taxon>Eukaryota</taxon>
        <taxon>Metazoa</taxon>
        <taxon>Chordata</taxon>
        <taxon>Craniata</taxon>
        <taxon>Vertebrata</taxon>
        <taxon>Euteleostomi</taxon>
        <taxon>Mammalia</taxon>
        <taxon>Eutheria</taxon>
        <taxon>Laurasiatheria</taxon>
        <taxon>Artiodactyla</taxon>
        <taxon>Ruminantia</taxon>
        <taxon>Pecora</taxon>
        <taxon>Bovidae</taxon>
        <taxon>Caprinae</taxon>
        <taxon>Capra</taxon>
    </lineage>
</organism>
<reference evidence="11" key="2">
    <citation type="submission" date="2025-08" db="UniProtKB">
        <authorList>
            <consortium name="Ensembl"/>
        </authorList>
    </citation>
    <scope>IDENTIFICATION</scope>
</reference>
<evidence type="ECO:0000259" key="10">
    <source>
        <dbReference type="Pfam" id="PF00129"/>
    </source>
</evidence>
<feature type="region of interest" description="Disordered" evidence="7">
    <location>
        <begin position="272"/>
        <end position="311"/>
    </location>
</feature>
<dbReference type="FunFam" id="3.30.500.10:FF:000003">
    <property type="entry name" value="IgG receptor FcRn large subunit p51"/>
    <property type="match status" value="1"/>
</dbReference>
<dbReference type="SUPFAM" id="SSF54452">
    <property type="entry name" value="MHC antigen-recognition domain"/>
    <property type="match status" value="1"/>
</dbReference>
<evidence type="ECO:0000256" key="5">
    <source>
        <dbReference type="ARBA" id="ARBA00023157"/>
    </source>
</evidence>
<reference evidence="11" key="3">
    <citation type="submission" date="2025-09" db="UniProtKB">
        <authorList>
            <consortium name="Ensembl"/>
        </authorList>
    </citation>
    <scope>IDENTIFICATION</scope>
</reference>
<evidence type="ECO:0000256" key="8">
    <source>
        <dbReference type="SAM" id="Phobius"/>
    </source>
</evidence>
<dbReference type="EMBL" id="LWLT01000028">
    <property type="status" value="NOT_ANNOTATED_CDS"/>
    <property type="molecule type" value="Genomic_DNA"/>
</dbReference>
<dbReference type="GO" id="GO:0006955">
    <property type="term" value="P:immune response"/>
    <property type="evidence" value="ECO:0007669"/>
    <property type="project" value="TreeGrafter"/>
</dbReference>
<reference evidence="11 12" key="1">
    <citation type="submission" date="2016-04" db="EMBL/GenBank/DDBJ databases">
        <title>Polished mammalian reference genomes with single-molecule sequencing and chromosome conformation capture applied to the Capra hircus genome.</title>
        <authorList>
            <person name="Bickhart D.M."/>
            <person name="Koren S."/>
            <person name="Rosen B."/>
            <person name="Hastie A."/>
            <person name="Liachko I."/>
            <person name="Sullivan S.T."/>
            <person name="Burton J."/>
            <person name="Sayre B.L."/>
            <person name="Huson H.J."/>
            <person name="Lee J."/>
            <person name="Lam E."/>
            <person name="Kelley C.M."/>
            <person name="Hutchison J.L."/>
            <person name="Zhou Y."/>
            <person name="Sun J."/>
            <person name="Crisa A."/>
            <person name="Schwartz J.C."/>
            <person name="Hammond J.A."/>
            <person name="Schroeder S.G."/>
            <person name="Liu G.E."/>
            <person name="Dunham M."/>
            <person name="Shendure J."/>
            <person name="Sonstegard T.S."/>
            <person name="Phillippy A.M."/>
            <person name="Van Tassell C.P."/>
            <person name="Smith T.P."/>
        </authorList>
    </citation>
    <scope>NUCLEOTIDE SEQUENCE [LARGE SCALE GENOMIC DNA]</scope>
</reference>
<dbReference type="AlphaFoldDB" id="A0A452FUG4"/>
<dbReference type="Ensembl" id="ENSCHIT00000035897.1">
    <property type="protein sequence ID" value="ENSCHIP00000028028.1"/>
    <property type="gene ID" value="ENSCHIG00000023706.1"/>
</dbReference>
<dbReference type="InterPro" id="IPR011162">
    <property type="entry name" value="MHC_I/II-like_Ag-recog"/>
</dbReference>
<keyword evidence="8" id="KW-1133">Transmembrane helix</keyword>
<evidence type="ECO:0000256" key="7">
    <source>
        <dbReference type="SAM" id="MobiDB-lite"/>
    </source>
</evidence>
<evidence type="ECO:0000256" key="1">
    <source>
        <dbReference type="ARBA" id="ARBA00004236"/>
    </source>
</evidence>
<keyword evidence="12" id="KW-1185">Reference proteome</keyword>
<proteinExistence type="predicted"/>
<protein>
    <recommendedName>
        <fullName evidence="10">MHC class I-like antigen recognition-like domain-containing protein</fullName>
    </recommendedName>
</protein>
<dbReference type="Bgee" id="ENSCHIG00000023706">
    <property type="expression patterns" value="Expressed in uterine horn and 17 other cell types or tissues"/>
</dbReference>
<dbReference type="InterPro" id="IPR050208">
    <property type="entry name" value="MHC_class-I_related"/>
</dbReference>
<keyword evidence="3 9" id="KW-0732">Signal</keyword>
<comment type="subcellular location">
    <subcellularLocation>
        <location evidence="1">Cell membrane</location>
    </subcellularLocation>
</comment>
<evidence type="ECO:0000256" key="4">
    <source>
        <dbReference type="ARBA" id="ARBA00023136"/>
    </source>
</evidence>
<name>A0A452FUG4_CAPHI</name>
<evidence type="ECO:0000256" key="2">
    <source>
        <dbReference type="ARBA" id="ARBA00022475"/>
    </source>
</evidence>
<dbReference type="GO" id="GO:0005615">
    <property type="term" value="C:extracellular space"/>
    <property type="evidence" value="ECO:0007669"/>
    <property type="project" value="TreeGrafter"/>
</dbReference>
<dbReference type="Proteomes" id="UP000291000">
    <property type="component" value="Chromosome 23"/>
</dbReference>
<accession>A0A452FUG4</accession>
<feature type="chain" id="PRO_5019154060" description="MHC class I-like antigen recognition-like domain-containing protein" evidence="9">
    <location>
        <begin position="25"/>
        <end position="311"/>
    </location>
</feature>
<dbReference type="PANTHER" id="PTHR16675">
    <property type="entry name" value="MHC CLASS I-RELATED"/>
    <property type="match status" value="1"/>
</dbReference>
<feature type="domain" description="MHC class I-like antigen recognition-like" evidence="10">
    <location>
        <begin position="24"/>
        <end position="188"/>
    </location>
</feature>
<dbReference type="OMA" id="WLGFTER"/>
<keyword evidence="5" id="KW-1015">Disulfide bond</keyword>
<feature type="transmembrane region" description="Helical" evidence="8">
    <location>
        <begin position="244"/>
        <end position="265"/>
    </location>
</feature>
<keyword evidence="4 8" id="KW-0472">Membrane</keyword>
<dbReference type="InterPro" id="IPR037055">
    <property type="entry name" value="MHC_I-like_Ag-recog_sf"/>
</dbReference>
<evidence type="ECO:0000256" key="9">
    <source>
        <dbReference type="SAM" id="SignalP"/>
    </source>
</evidence>
<feature type="signal peptide" evidence="9">
    <location>
        <begin position="1"/>
        <end position="24"/>
    </location>
</feature>
<keyword evidence="8" id="KW-0812">Transmembrane</keyword>
<dbReference type="Gene3D" id="3.30.500.10">
    <property type="entry name" value="MHC class I-like antigen recognition-like"/>
    <property type="match status" value="1"/>
</dbReference>
<dbReference type="Pfam" id="PF00129">
    <property type="entry name" value="MHC_I"/>
    <property type="match status" value="1"/>
</dbReference>
<dbReference type="GeneTree" id="ENSGT01150000286995"/>
<dbReference type="GO" id="GO:0009897">
    <property type="term" value="C:external side of plasma membrane"/>
    <property type="evidence" value="ECO:0007669"/>
    <property type="project" value="TreeGrafter"/>
</dbReference>
<evidence type="ECO:0000313" key="12">
    <source>
        <dbReference type="Proteomes" id="UP000291000"/>
    </source>
</evidence>
<evidence type="ECO:0000256" key="3">
    <source>
        <dbReference type="ARBA" id="ARBA00022729"/>
    </source>
</evidence>
<dbReference type="InterPro" id="IPR011161">
    <property type="entry name" value="MHC_I-like_Ag-recog"/>
</dbReference>